<dbReference type="EMBL" id="JAJVDC020000127">
    <property type="protein sequence ID" value="KAL1622960.1"/>
    <property type="molecule type" value="Genomic_DNA"/>
</dbReference>
<evidence type="ECO:0000313" key="4">
    <source>
        <dbReference type="Proteomes" id="UP001521116"/>
    </source>
</evidence>
<proteinExistence type="predicted"/>
<evidence type="ECO:0000313" key="3">
    <source>
        <dbReference type="EMBL" id="KAL1622960.1"/>
    </source>
</evidence>
<feature type="region of interest" description="Disordered" evidence="1">
    <location>
        <begin position="41"/>
        <end position="64"/>
    </location>
</feature>
<evidence type="ECO:0000256" key="2">
    <source>
        <dbReference type="SAM" id="Phobius"/>
    </source>
</evidence>
<keyword evidence="2" id="KW-0472">Membrane</keyword>
<name>A0ABR3SLE3_9PEZI</name>
<protein>
    <recommendedName>
        <fullName evidence="5">Copper transporter</fullName>
    </recommendedName>
</protein>
<dbReference type="Proteomes" id="UP001521116">
    <property type="component" value="Unassembled WGS sequence"/>
</dbReference>
<evidence type="ECO:0008006" key="5">
    <source>
        <dbReference type="Google" id="ProtNLM"/>
    </source>
</evidence>
<accession>A0ABR3SLE3</accession>
<feature type="transmembrane region" description="Helical" evidence="2">
    <location>
        <begin position="6"/>
        <end position="26"/>
    </location>
</feature>
<keyword evidence="2" id="KW-0812">Transmembrane</keyword>
<evidence type="ECO:0000256" key="1">
    <source>
        <dbReference type="SAM" id="MobiDB-lite"/>
    </source>
</evidence>
<reference evidence="3 4" key="1">
    <citation type="submission" date="2024-02" db="EMBL/GenBank/DDBJ databases">
        <title>De novo assembly and annotation of 12 fungi associated with fruit tree decline syndrome in Ontario, Canada.</title>
        <authorList>
            <person name="Sulman M."/>
            <person name="Ellouze W."/>
            <person name="Ilyukhin E."/>
        </authorList>
    </citation>
    <scope>NUCLEOTIDE SEQUENCE [LARGE SCALE GENOMIC DNA]</scope>
    <source>
        <strain evidence="3 4">M1-105</strain>
    </source>
</reference>
<gene>
    <name evidence="3" type="ORF">SLS56_008498</name>
</gene>
<sequence length="64" mass="6877">MLLSSVVLYVFTALLGALLGFAVFDVSHKRVLRIRRLSDVSASPANPAEKPLPAPPAEKNSVDM</sequence>
<keyword evidence="2" id="KW-1133">Transmembrane helix</keyword>
<organism evidence="3 4">
    <name type="scientific">Neofusicoccum ribis</name>
    <dbReference type="NCBI Taxonomy" id="45134"/>
    <lineage>
        <taxon>Eukaryota</taxon>
        <taxon>Fungi</taxon>
        <taxon>Dikarya</taxon>
        <taxon>Ascomycota</taxon>
        <taxon>Pezizomycotina</taxon>
        <taxon>Dothideomycetes</taxon>
        <taxon>Dothideomycetes incertae sedis</taxon>
        <taxon>Botryosphaeriales</taxon>
        <taxon>Botryosphaeriaceae</taxon>
        <taxon>Neofusicoccum</taxon>
    </lineage>
</organism>
<keyword evidence="4" id="KW-1185">Reference proteome</keyword>
<comment type="caution">
    <text evidence="3">The sequence shown here is derived from an EMBL/GenBank/DDBJ whole genome shotgun (WGS) entry which is preliminary data.</text>
</comment>